<comment type="caution">
    <text evidence="2">The sequence shown here is derived from an EMBL/GenBank/DDBJ whole genome shotgun (WGS) entry which is preliminary data.</text>
</comment>
<dbReference type="SUPFAM" id="SSF52833">
    <property type="entry name" value="Thioredoxin-like"/>
    <property type="match status" value="1"/>
</dbReference>
<dbReference type="AlphaFoldDB" id="A0A969WAP2"/>
<sequence length="148" mass="15768">MPKALDNGCCARCGAALPGGAFDCLQCGASSQRLPRELDVDAFHAVRMSGERPLVVHFRAQSCAPCLTLDPVFAQAALLRAGLCFASCDIDTYPSLRQDCNVRNAPTLAIYLAGRELGRISGTMRLQTLLDWIDRLIQSAASGGASKP</sequence>
<proteinExistence type="predicted"/>
<dbReference type="PANTHER" id="PTHR45663:SF11">
    <property type="entry name" value="GEO12009P1"/>
    <property type="match status" value="1"/>
</dbReference>
<organism evidence="2 3">
    <name type="scientific">Solimonas marina</name>
    <dbReference type="NCBI Taxonomy" id="2714601"/>
    <lineage>
        <taxon>Bacteria</taxon>
        <taxon>Pseudomonadati</taxon>
        <taxon>Pseudomonadota</taxon>
        <taxon>Gammaproteobacteria</taxon>
        <taxon>Nevskiales</taxon>
        <taxon>Nevskiaceae</taxon>
        <taxon>Solimonas</taxon>
    </lineage>
</organism>
<dbReference type="GO" id="GO:0015035">
    <property type="term" value="F:protein-disulfide reductase activity"/>
    <property type="evidence" value="ECO:0007669"/>
    <property type="project" value="TreeGrafter"/>
</dbReference>
<dbReference type="InterPro" id="IPR013766">
    <property type="entry name" value="Thioredoxin_domain"/>
</dbReference>
<dbReference type="CDD" id="cd02947">
    <property type="entry name" value="TRX_family"/>
    <property type="match status" value="1"/>
</dbReference>
<name>A0A969WAP2_9GAMM</name>
<reference evidence="2" key="1">
    <citation type="submission" date="2020-03" db="EMBL/GenBank/DDBJ databases">
        <title>Solimonas marina sp. nov., isolated from deep seawater of the Pacific Ocean.</title>
        <authorList>
            <person name="Liu X."/>
            <person name="Lai Q."/>
            <person name="Sun F."/>
            <person name="Gai Y."/>
            <person name="Li G."/>
            <person name="Shao Z."/>
        </authorList>
    </citation>
    <scope>NUCLEOTIDE SEQUENCE</scope>
    <source>
        <strain evidence="2">C16B3</strain>
    </source>
</reference>
<dbReference type="GO" id="GO:0005737">
    <property type="term" value="C:cytoplasm"/>
    <property type="evidence" value="ECO:0007669"/>
    <property type="project" value="TreeGrafter"/>
</dbReference>
<evidence type="ECO:0000313" key="3">
    <source>
        <dbReference type="Proteomes" id="UP000653472"/>
    </source>
</evidence>
<dbReference type="Gene3D" id="3.40.30.10">
    <property type="entry name" value="Glutaredoxin"/>
    <property type="match status" value="1"/>
</dbReference>
<dbReference type="Pfam" id="PF00085">
    <property type="entry name" value="Thioredoxin"/>
    <property type="match status" value="1"/>
</dbReference>
<dbReference type="InterPro" id="IPR036249">
    <property type="entry name" value="Thioredoxin-like_sf"/>
</dbReference>
<protein>
    <submittedName>
        <fullName evidence="2">Thioredoxin family protein</fullName>
    </submittedName>
</protein>
<dbReference type="RefSeq" id="WP_168148812.1">
    <property type="nucleotide sequence ID" value="NZ_JAAVXB010000008.1"/>
</dbReference>
<evidence type="ECO:0000259" key="1">
    <source>
        <dbReference type="Pfam" id="PF00085"/>
    </source>
</evidence>
<accession>A0A969WAP2</accession>
<keyword evidence="3" id="KW-1185">Reference proteome</keyword>
<gene>
    <name evidence="2" type="ORF">G7Y82_14300</name>
</gene>
<evidence type="ECO:0000313" key="2">
    <source>
        <dbReference type="EMBL" id="NKF23487.1"/>
    </source>
</evidence>
<dbReference type="Proteomes" id="UP000653472">
    <property type="component" value="Unassembled WGS sequence"/>
</dbReference>
<dbReference type="EMBL" id="JAAVXB010000008">
    <property type="protein sequence ID" value="NKF23487.1"/>
    <property type="molecule type" value="Genomic_DNA"/>
</dbReference>
<feature type="domain" description="Thioredoxin" evidence="1">
    <location>
        <begin position="40"/>
        <end position="134"/>
    </location>
</feature>
<dbReference type="PANTHER" id="PTHR45663">
    <property type="entry name" value="GEO12009P1"/>
    <property type="match status" value="1"/>
</dbReference>